<dbReference type="InterPro" id="IPR050767">
    <property type="entry name" value="Sel1_AlgK"/>
</dbReference>
<dbReference type="EMBL" id="JACHIA010000014">
    <property type="protein sequence ID" value="MBB6072341.1"/>
    <property type="molecule type" value="Genomic_DNA"/>
</dbReference>
<dbReference type="Pfam" id="PF08238">
    <property type="entry name" value="Sel1"/>
    <property type="match status" value="6"/>
</dbReference>
<evidence type="ECO:0000259" key="1">
    <source>
        <dbReference type="Pfam" id="PF12770"/>
    </source>
</evidence>
<sequence>MKKITVLFLAADPGATLRLDEDVRETQQRIKVDRTEAVMDFQWRPAARPSDLANELRTTRPRIVHFSGHGNEGVLVFASPDGLDKRRVSTVAMTRAFQVFKNEVRLVVLSACYSRSQAEAVAQVVGCAIGTTGEILDEDAIRFNAEFYGAIASGESVQMAFDQARTVLELNEPGPILPELVHRADVDPARLFLQPRFRREKRYAAIASAALTAIILATSWPVRDQPPPDVPVAFQVMDCGTASTTGGSGNLEAGKTLCAKGRYEAAFRLFQKSAAAGEPEALGLLGWAYLSGRGTPVDSVRGAELVKQGADKGDIRSMIAWAAVHQNGYGVQGRSPHFARHWLHRAIDEGHSAEAMRRLGVIFAETGSDSAVHYLTMAGQAGSHDAHVDLGDLYLEGKLVTADTTRAVHEYLTAARARSVRGMYALGLAYQTGLGVPVKLDAAHTLLREAACAGSADARYALGAQYLDGAGVPADTSMAARWLHTAWDAGSRAAQGTLQQLGMLERPLRWRGPVGWVLARLGLSGTGLPERCPANSAIAH</sequence>
<dbReference type="Gene3D" id="1.25.40.10">
    <property type="entry name" value="Tetratricopeptide repeat domain"/>
    <property type="match status" value="2"/>
</dbReference>
<dbReference type="AlphaFoldDB" id="A0A841H2L8"/>
<dbReference type="SUPFAM" id="SSF81901">
    <property type="entry name" value="HCP-like"/>
    <property type="match status" value="2"/>
</dbReference>
<keyword evidence="3" id="KW-1185">Reference proteome</keyword>
<evidence type="ECO:0000313" key="3">
    <source>
        <dbReference type="Proteomes" id="UP000582837"/>
    </source>
</evidence>
<name>A0A841H2L8_9BACT</name>
<proteinExistence type="predicted"/>
<dbReference type="InterPro" id="IPR024983">
    <property type="entry name" value="CHAT_dom"/>
</dbReference>
<comment type="caution">
    <text evidence="2">The sequence shown here is derived from an EMBL/GenBank/DDBJ whole genome shotgun (WGS) entry which is preliminary data.</text>
</comment>
<dbReference type="PANTHER" id="PTHR11102">
    <property type="entry name" value="SEL-1-LIKE PROTEIN"/>
    <property type="match status" value="1"/>
</dbReference>
<reference evidence="2 3" key="1">
    <citation type="submission" date="2020-08" db="EMBL/GenBank/DDBJ databases">
        <title>Genomic Encyclopedia of Type Strains, Phase IV (KMG-IV): sequencing the most valuable type-strain genomes for metagenomic binning, comparative biology and taxonomic classification.</title>
        <authorList>
            <person name="Goeker M."/>
        </authorList>
    </citation>
    <scope>NUCLEOTIDE SEQUENCE [LARGE SCALE GENOMIC DNA]</scope>
    <source>
        <strain evidence="2 3">DSM 29007</strain>
    </source>
</reference>
<accession>A0A841H2L8</accession>
<dbReference type="InterPro" id="IPR011990">
    <property type="entry name" value="TPR-like_helical_dom_sf"/>
</dbReference>
<protein>
    <submittedName>
        <fullName evidence="2">TPR repeat protein</fullName>
    </submittedName>
</protein>
<dbReference type="PANTHER" id="PTHR11102:SF160">
    <property type="entry name" value="ERAD-ASSOCIATED E3 UBIQUITIN-PROTEIN LIGASE COMPONENT HRD3"/>
    <property type="match status" value="1"/>
</dbReference>
<dbReference type="SMART" id="SM00671">
    <property type="entry name" value="SEL1"/>
    <property type="match status" value="6"/>
</dbReference>
<gene>
    <name evidence="2" type="ORF">HNQ61_004003</name>
</gene>
<dbReference type="InterPro" id="IPR006597">
    <property type="entry name" value="Sel1-like"/>
</dbReference>
<dbReference type="Pfam" id="PF12770">
    <property type="entry name" value="CHAT"/>
    <property type="match status" value="1"/>
</dbReference>
<evidence type="ECO:0000313" key="2">
    <source>
        <dbReference type="EMBL" id="MBB6072341.1"/>
    </source>
</evidence>
<organism evidence="2 3">
    <name type="scientific">Longimicrobium terrae</name>
    <dbReference type="NCBI Taxonomy" id="1639882"/>
    <lineage>
        <taxon>Bacteria</taxon>
        <taxon>Pseudomonadati</taxon>
        <taxon>Gemmatimonadota</taxon>
        <taxon>Longimicrobiia</taxon>
        <taxon>Longimicrobiales</taxon>
        <taxon>Longimicrobiaceae</taxon>
        <taxon>Longimicrobium</taxon>
    </lineage>
</organism>
<dbReference type="RefSeq" id="WP_170036532.1">
    <property type="nucleotide sequence ID" value="NZ_JABDTL010000002.1"/>
</dbReference>
<feature type="domain" description="CHAT" evidence="1">
    <location>
        <begin position="40"/>
        <end position="168"/>
    </location>
</feature>
<dbReference type="Proteomes" id="UP000582837">
    <property type="component" value="Unassembled WGS sequence"/>
</dbReference>